<dbReference type="Proteomes" id="UP001500432">
    <property type="component" value="Unassembled WGS sequence"/>
</dbReference>
<evidence type="ECO:0000313" key="2">
    <source>
        <dbReference type="Proteomes" id="UP001500432"/>
    </source>
</evidence>
<dbReference type="InterPro" id="IPR045423">
    <property type="entry name" value="DUF6510"/>
</dbReference>
<comment type="caution">
    <text evidence="1">The sequence shown here is derived from an EMBL/GenBank/DDBJ whole genome shotgun (WGS) entry which is preliminary data.</text>
</comment>
<name>A0ABP5NN26_9MICC</name>
<proteinExistence type="predicted"/>
<evidence type="ECO:0000313" key="1">
    <source>
        <dbReference type="EMBL" id="GAA2200989.1"/>
    </source>
</evidence>
<dbReference type="RefSeq" id="WP_344299931.1">
    <property type="nucleotide sequence ID" value="NZ_BAAAQW010000006.1"/>
</dbReference>
<organism evidence="1 2">
    <name type="scientific">Sinomonas flava</name>
    <dbReference type="NCBI Taxonomy" id="496857"/>
    <lineage>
        <taxon>Bacteria</taxon>
        <taxon>Bacillati</taxon>
        <taxon>Actinomycetota</taxon>
        <taxon>Actinomycetes</taxon>
        <taxon>Micrococcales</taxon>
        <taxon>Micrococcaceae</taxon>
        <taxon>Sinomonas</taxon>
    </lineage>
</organism>
<reference evidence="2" key="1">
    <citation type="journal article" date="2019" name="Int. J. Syst. Evol. Microbiol.">
        <title>The Global Catalogue of Microorganisms (GCM) 10K type strain sequencing project: providing services to taxonomists for standard genome sequencing and annotation.</title>
        <authorList>
            <consortium name="The Broad Institute Genomics Platform"/>
            <consortium name="The Broad Institute Genome Sequencing Center for Infectious Disease"/>
            <person name="Wu L."/>
            <person name="Ma J."/>
        </authorList>
    </citation>
    <scope>NUCLEOTIDE SEQUENCE [LARGE SCALE GENOMIC DNA]</scope>
    <source>
        <strain evidence="2">JCM 16034</strain>
    </source>
</reference>
<accession>A0ABP5NN26</accession>
<sequence>MSDWTPRPGTLGTDDYLDGNALAGPLSEVFAIDITAAVGTCSGCGTVRAIAEARLYVNAPAKLLRCPECDGVWLRLDERDGRVIVDFRGLTQLTITLG</sequence>
<dbReference type="Pfam" id="PF20120">
    <property type="entry name" value="DUF6510"/>
    <property type="match status" value="1"/>
</dbReference>
<keyword evidence="2" id="KW-1185">Reference proteome</keyword>
<gene>
    <name evidence="1" type="ORF">GCM10009849_23700</name>
</gene>
<protein>
    <submittedName>
        <fullName evidence="1">DUF6510 family protein</fullName>
    </submittedName>
</protein>
<dbReference type="EMBL" id="BAAAQW010000006">
    <property type="protein sequence ID" value="GAA2200989.1"/>
    <property type="molecule type" value="Genomic_DNA"/>
</dbReference>